<dbReference type="Pfam" id="PF00528">
    <property type="entry name" value="BPD_transp_1"/>
    <property type="match status" value="1"/>
</dbReference>
<protein>
    <submittedName>
        <fullName evidence="9">Lactose/L-arabinose transport system permease protein</fullName>
    </submittedName>
</protein>
<reference evidence="10" key="1">
    <citation type="submission" date="2017-02" db="EMBL/GenBank/DDBJ databases">
        <authorList>
            <person name="Varghese N."/>
            <person name="Submissions S."/>
        </authorList>
    </citation>
    <scope>NUCLEOTIDE SEQUENCE [LARGE SCALE GENOMIC DNA]</scope>
    <source>
        <strain evidence="10">USBA 833</strain>
    </source>
</reference>
<sequence length="272" mass="30696">MKVKRVVGRIFVYLFLIIAFVVSVFPFYWMITGMTNTAVDVIKGKMTFGSHLIDNFKVLFTTYNIKRIFFNSIKISVLTTVGTLIISSMAAYGFEVYSSKAREKTYAAIMLSMMVPFAALMIPLFKLIVKFHLINTHAGLILTSLASVFIIFFFRQSFKSFPKDIIQAARVDGAGEFKIFTSIVMPSMKSTYAAAAIYAFMTSWNSYLWPLIVLQTDKQKTMTLLISSMSSAYFPEYGVIMAAIVLATLPMIIIFFTLQNYFVQGMTGSIKQ</sequence>
<proteinExistence type="inferred from homology"/>
<dbReference type="RefSeq" id="WP_078695586.1">
    <property type="nucleotide sequence ID" value="NZ_FUYH01000003.1"/>
</dbReference>
<keyword evidence="4 7" id="KW-0812">Transmembrane</keyword>
<evidence type="ECO:0000256" key="1">
    <source>
        <dbReference type="ARBA" id="ARBA00004651"/>
    </source>
</evidence>
<feature type="transmembrane region" description="Helical" evidence="7">
    <location>
        <begin position="192"/>
        <end position="212"/>
    </location>
</feature>
<dbReference type="CDD" id="cd06261">
    <property type="entry name" value="TM_PBP2"/>
    <property type="match status" value="1"/>
</dbReference>
<dbReference type="OrthoDB" id="9787837at2"/>
<evidence type="ECO:0000256" key="4">
    <source>
        <dbReference type="ARBA" id="ARBA00022692"/>
    </source>
</evidence>
<evidence type="ECO:0000256" key="5">
    <source>
        <dbReference type="ARBA" id="ARBA00022989"/>
    </source>
</evidence>
<dbReference type="GO" id="GO:0005886">
    <property type="term" value="C:plasma membrane"/>
    <property type="evidence" value="ECO:0007669"/>
    <property type="project" value="UniProtKB-SubCell"/>
</dbReference>
<dbReference type="InterPro" id="IPR000515">
    <property type="entry name" value="MetI-like"/>
</dbReference>
<comment type="similarity">
    <text evidence="7">Belongs to the binding-protein-dependent transport system permease family.</text>
</comment>
<dbReference type="Proteomes" id="UP000190105">
    <property type="component" value="Unassembled WGS sequence"/>
</dbReference>
<dbReference type="InterPro" id="IPR035906">
    <property type="entry name" value="MetI-like_sf"/>
</dbReference>
<dbReference type="PROSITE" id="PS50928">
    <property type="entry name" value="ABC_TM1"/>
    <property type="match status" value="1"/>
</dbReference>
<gene>
    <name evidence="9" type="ORF">SAMN05443428_103128</name>
</gene>
<keyword evidence="6 7" id="KW-0472">Membrane</keyword>
<evidence type="ECO:0000256" key="2">
    <source>
        <dbReference type="ARBA" id="ARBA00022448"/>
    </source>
</evidence>
<feature type="transmembrane region" description="Helical" evidence="7">
    <location>
        <begin position="134"/>
        <end position="154"/>
    </location>
</feature>
<feature type="transmembrane region" description="Helical" evidence="7">
    <location>
        <begin position="12"/>
        <end position="31"/>
    </location>
</feature>
<dbReference type="Gene3D" id="1.10.3720.10">
    <property type="entry name" value="MetI-like"/>
    <property type="match status" value="1"/>
</dbReference>
<keyword evidence="10" id="KW-1185">Reference proteome</keyword>
<feature type="transmembrane region" description="Helical" evidence="7">
    <location>
        <begin position="237"/>
        <end position="263"/>
    </location>
</feature>
<dbReference type="SUPFAM" id="SSF161098">
    <property type="entry name" value="MetI-like"/>
    <property type="match status" value="1"/>
</dbReference>
<organism evidence="9 10">
    <name type="scientific">Caloramator quimbayensis</name>
    <dbReference type="NCBI Taxonomy" id="1147123"/>
    <lineage>
        <taxon>Bacteria</taxon>
        <taxon>Bacillati</taxon>
        <taxon>Bacillota</taxon>
        <taxon>Clostridia</taxon>
        <taxon>Eubacteriales</taxon>
        <taxon>Clostridiaceae</taxon>
        <taxon>Caloramator</taxon>
    </lineage>
</organism>
<comment type="subcellular location">
    <subcellularLocation>
        <location evidence="1 7">Cell membrane</location>
        <topology evidence="1 7">Multi-pass membrane protein</topology>
    </subcellularLocation>
</comment>
<dbReference type="PANTHER" id="PTHR43744:SF2">
    <property type="entry name" value="ARABINOOLIGOSACCHARIDES TRANSPORT SYSTEM PERMEASE PROTEIN ARAQ"/>
    <property type="match status" value="1"/>
</dbReference>
<accession>A0A1T4WR33</accession>
<evidence type="ECO:0000256" key="3">
    <source>
        <dbReference type="ARBA" id="ARBA00022475"/>
    </source>
</evidence>
<evidence type="ECO:0000256" key="6">
    <source>
        <dbReference type="ARBA" id="ARBA00023136"/>
    </source>
</evidence>
<dbReference type="STRING" id="1147123.SAMN05443428_103128"/>
<feature type="transmembrane region" description="Helical" evidence="7">
    <location>
        <begin position="106"/>
        <end position="128"/>
    </location>
</feature>
<dbReference type="PANTHER" id="PTHR43744">
    <property type="entry name" value="ABC TRANSPORTER PERMEASE PROTEIN MG189-RELATED-RELATED"/>
    <property type="match status" value="1"/>
</dbReference>
<evidence type="ECO:0000313" key="10">
    <source>
        <dbReference type="Proteomes" id="UP000190105"/>
    </source>
</evidence>
<feature type="domain" description="ABC transmembrane type-1" evidence="8">
    <location>
        <begin position="69"/>
        <end position="258"/>
    </location>
</feature>
<name>A0A1T4WR33_9CLOT</name>
<keyword evidence="2 7" id="KW-0813">Transport</keyword>
<evidence type="ECO:0000259" key="8">
    <source>
        <dbReference type="PROSITE" id="PS50928"/>
    </source>
</evidence>
<evidence type="ECO:0000256" key="7">
    <source>
        <dbReference type="RuleBase" id="RU363032"/>
    </source>
</evidence>
<dbReference type="EMBL" id="FUYH01000003">
    <property type="protein sequence ID" value="SKA79814.1"/>
    <property type="molecule type" value="Genomic_DNA"/>
</dbReference>
<evidence type="ECO:0000313" key="9">
    <source>
        <dbReference type="EMBL" id="SKA79814.1"/>
    </source>
</evidence>
<keyword evidence="5 7" id="KW-1133">Transmembrane helix</keyword>
<dbReference type="GO" id="GO:0055085">
    <property type="term" value="P:transmembrane transport"/>
    <property type="evidence" value="ECO:0007669"/>
    <property type="project" value="InterPro"/>
</dbReference>
<dbReference type="AlphaFoldDB" id="A0A1T4WR33"/>
<keyword evidence="3" id="KW-1003">Cell membrane</keyword>
<feature type="transmembrane region" description="Helical" evidence="7">
    <location>
        <begin position="68"/>
        <end position="94"/>
    </location>
</feature>